<keyword evidence="1" id="KW-0472">Membrane</keyword>
<accession>A0A7C6EDL5</accession>
<evidence type="ECO:0000256" key="1">
    <source>
        <dbReference type="SAM" id="Phobius"/>
    </source>
</evidence>
<keyword evidence="1" id="KW-0812">Transmembrane</keyword>
<dbReference type="EMBL" id="DTLI01000180">
    <property type="protein sequence ID" value="HHS52719.1"/>
    <property type="molecule type" value="Genomic_DNA"/>
</dbReference>
<sequence>MLNQKRFYANYRFHQNRDLTFSQGLISIGGAVAGAIFGLGVDLLCRITEPPVALTLTTIAAWTGYLGSLQLTIGSEKVGRNDQRFHLFLENVAFVLTAAKFNQSEQSNFSLLPKIT</sequence>
<organism evidence="2">
    <name type="scientific">candidate division WOR-3 bacterium</name>
    <dbReference type="NCBI Taxonomy" id="2052148"/>
    <lineage>
        <taxon>Bacteria</taxon>
        <taxon>Bacteria division WOR-3</taxon>
    </lineage>
</organism>
<protein>
    <submittedName>
        <fullName evidence="2">Uncharacterized protein</fullName>
    </submittedName>
</protein>
<feature type="transmembrane region" description="Helical" evidence="1">
    <location>
        <begin position="21"/>
        <end position="41"/>
    </location>
</feature>
<evidence type="ECO:0000313" key="2">
    <source>
        <dbReference type="EMBL" id="HHS52719.1"/>
    </source>
</evidence>
<reference evidence="2" key="1">
    <citation type="journal article" date="2020" name="mSystems">
        <title>Genome- and Community-Level Interaction Insights into Carbon Utilization and Element Cycling Functions of Hydrothermarchaeota in Hydrothermal Sediment.</title>
        <authorList>
            <person name="Zhou Z."/>
            <person name="Liu Y."/>
            <person name="Xu W."/>
            <person name="Pan J."/>
            <person name="Luo Z.H."/>
            <person name="Li M."/>
        </authorList>
    </citation>
    <scope>NUCLEOTIDE SEQUENCE [LARGE SCALE GENOMIC DNA]</scope>
    <source>
        <strain evidence="2">SpSt-876</strain>
    </source>
</reference>
<feature type="transmembrane region" description="Helical" evidence="1">
    <location>
        <begin position="53"/>
        <end position="74"/>
    </location>
</feature>
<gene>
    <name evidence="2" type="ORF">ENW73_07645</name>
</gene>
<comment type="caution">
    <text evidence="2">The sequence shown here is derived from an EMBL/GenBank/DDBJ whole genome shotgun (WGS) entry which is preliminary data.</text>
</comment>
<keyword evidence="1" id="KW-1133">Transmembrane helix</keyword>
<proteinExistence type="predicted"/>
<name>A0A7C6EDL5_UNCW3</name>
<dbReference type="AlphaFoldDB" id="A0A7C6EDL5"/>